<dbReference type="PROSITE" id="PS50925">
    <property type="entry name" value="BLUF"/>
    <property type="match status" value="1"/>
</dbReference>
<evidence type="ECO:0000313" key="2">
    <source>
        <dbReference type="EMBL" id="AHI29387.1"/>
    </source>
</evidence>
<feature type="domain" description="BLUF" evidence="1">
    <location>
        <begin position="8"/>
        <end position="99"/>
    </location>
</feature>
<dbReference type="HOGENOM" id="CLU_097099_3_2_6"/>
<dbReference type="AlphaFoldDB" id="W5YJM4"/>
<dbReference type="Pfam" id="PF04940">
    <property type="entry name" value="BLUF"/>
    <property type="match status" value="1"/>
</dbReference>
<protein>
    <submittedName>
        <fullName evidence="2">Blue-light sensor BLUF</fullName>
    </submittedName>
</protein>
<organism evidence="2 3">
    <name type="scientific">Marinobacter similis</name>
    <dbReference type="NCBI Taxonomy" id="1420916"/>
    <lineage>
        <taxon>Bacteria</taxon>
        <taxon>Pseudomonadati</taxon>
        <taxon>Pseudomonadota</taxon>
        <taxon>Gammaproteobacteria</taxon>
        <taxon>Pseudomonadales</taxon>
        <taxon>Marinobacteraceae</taxon>
        <taxon>Marinobacter</taxon>
    </lineage>
</organism>
<dbReference type="Proteomes" id="UP000061489">
    <property type="component" value="Chromosome"/>
</dbReference>
<dbReference type="SUPFAM" id="SSF54975">
    <property type="entry name" value="Acylphosphatase/BLUF domain-like"/>
    <property type="match status" value="1"/>
</dbReference>
<dbReference type="OrthoDB" id="557705at2"/>
<evidence type="ECO:0000259" key="1">
    <source>
        <dbReference type="PROSITE" id="PS50925"/>
    </source>
</evidence>
<dbReference type="Gene3D" id="3.30.70.100">
    <property type="match status" value="1"/>
</dbReference>
<proteinExistence type="predicted"/>
<reference evidence="2 3" key="1">
    <citation type="journal article" date="2014" name="Genome Announc.">
        <title>Draft Genome Sequences of Marinobacter similis A3d10T and Marinobacter salarius R9SW1T.</title>
        <authorList>
            <person name="Ivanova E.P."/>
            <person name="Ng H.J."/>
            <person name="Webb H.K."/>
            <person name="Feng G."/>
            <person name="Oshima K."/>
            <person name="Hattori M."/>
            <person name="Ohkuma M."/>
            <person name="Sergeev A.F."/>
            <person name="Mikhailov V.V."/>
            <person name="Crawford R.J."/>
            <person name="Sawabe T."/>
        </authorList>
    </citation>
    <scope>NUCLEOTIDE SEQUENCE [LARGE SCALE GENOMIC DNA]</scope>
    <source>
        <strain evidence="2 3">A3d10</strain>
    </source>
</reference>
<dbReference type="SMART" id="SM01034">
    <property type="entry name" value="BLUF"/>
    <property type="match status" value="1"/>
</dbReference>
<gene>
    <name evidence="2" type="ORF">AU14_14755</name>
</gene>
<dbReference type="KEGG" id="msx:AU14_14755"/>
<accession>W5YJM4</accession>
<dbReference type="EMBL" id="CP007151">
    <property type="protein sequence ID" value="AHI29387.1"/>
    <property type="molecule type" value="Genomic_DNA"/>
</dbReference>
<sequence>MGKSELKLCRLIYYSSASSHLQDSDVDAILDEAVTRNGRCGITGLLAYDAFHFMQILEGEDEAVNNLYLCIAADPRHYDVRLIIYQQIEERRFSEWSMALAKLPDVPGRYIDNLYGGFKPQLFSPDDALKYFDMLRHYLQRAA</sequence>
<dbReference type="STRING" id="1420916.AU14_14755"/>
<keyword evidence="3" id="KW-1185">Reference proteome</keyword>
<evidence type="ECO:0000313" key="3">
    <source>
        <dbReference type="Proteomes" id="UP000061489"/>
    </source>
</evidence>
<dbReference type="GO" id="GO:0071949">
    <property type="term" value="F:FAD binding"/>
    <property type="evidence" value="ECO:0007669"/>
    <property type="project" value="InterPro"/>
</dbReference>
<dbReference type="GO" id="GO:0009882">
    <property type="term" value="F:blue light photoreceptor activity"/>
    <property type="evidence" value="ECO:0007669"/>
    <property type="project" value="InterPro"/>
</dbReference>
<dbReference type="InterPro" id="IPR007024">
    <property type="entry name" value="BLUF_domain"/>
</dbReference>
<name>W5YJM4_9GAMM</name>
<dbReference type="InterPro" id="IPR036046">
    <property type="entry name" value="Acylphosphatase-like_dom_sf"/>
</dbReference>